<dbReference type="PROSITE" id="PS00648">
    <property type="entry name" value="RIBONUCLEASE_P"/>
    <property type="match status" value="1"/>
</dbReference>
<dbReference type="Gene3D" id="3.30.230.10">
    <property type="match status" value="1"/>
</dbReference>
<dbReference type="InterPro" id="IPR014721">
    <property type="entry name" value="Ribsml_uS5_D2-typ_fold_subgr"/>
</dbReference>
<dbReference type="GO" id="GO:0000049">
    <property type="term" value="F:tRNA binding"/>
    <property type="evidence" value="ECO:0007669"/>
    <property type="project" value="InterPro"/>
</dbReference>
<dbReference type="EC" id="3.1.26.5" evidence="7"/>
<dbReference type="SUPFAM" id="SSF54211">
    <property type="entry name" value="Ribosomal protein S5 domain 2-like"/>
    <property type="match status" value="1"/>
</dbReference>
<dbReference type="Pfam" id="PF00825">
    <property type="entry name" value="Ribonuclease_P"/>
    <property type="match status" value="1"/>
</dbReference>
<sequence>MAHFYLRVTPAARVTLIISVSKKISKKAVVRNRIRRRVRPILQKFTSHLKPATYFIIAKPGAEEIKGEALEKELKSLMII</sequence>
<keyword evidence="2" id="KW-0819">tRNA processing</keyword>
<accession>A0A1G2V5Z3</accession>
<comment type="function">
    <text evidence="1">RNaseP catalyzes the removal of the 5'-leader sequence from pre-tRNA to produce the mature 5'-terminus. It can also cleave other RNA substrates such as 4.5S RNA. The protein component plays an auxiliary but essential role in vivo by binding to the 5'-leader sequence and broadening the substrate specificity of the ribozyme.</text>
</comment>
<name>A0A1G2V5Z3_9BACT</name>
<dbReference type="GO" id="GO:0004526">
    <property type="term" value="F:ribonuclease P activity"/>
    <property type="evidence" value="ECO:0007669"/>
    <property type="project" value="UniProtKB-UniRule"/>
</dbReference>
<dbReference type="GO" id="GO:0042781">
    <property type="term" value="F:3'-tRNA processing endoribonuclease activity"/>
    <property type="evidence" value="ECO:0007669"/>
    <property type="project" value="TreeGrafter"/>
</dbReference>
<dbReference type="PANTHER" id="PTHR33992">
    <property type="entry name" value="RIBONUCLEASE P PROTEIN COMPONENT"/>
    <property type="match status" value="1"/>
</dbReference>
<keyword evidence="6" id="KW-0694">RNA-binding</keyword>
<dbReference type="GO" id="GO:0030677">
    <property type="term" value="C:ribonuclease P complex"/>
    <property type="evidence" value="ECO:0007669"/>
    <property type="project" value="TreeGrafter"/>
</dbReference>
<comment type="caution">
    <text evidence="8">The sequence shown here is derived from an EMBL/GenBank/DDBJ whole genome shotgun (WGS) entry which is preliminary data.</text>
</comment>
<evidence type="ECO:0000256" key="3">
    <source>
        <dbReference type="ARBA" id="ARBA00022722"/>
    </source>
</evidence>
<evidence type="ECO:0000256" key="2">
    <source>
        <dbReference type="ARBA" id="ARBA00022694"/>
    </source>
</evidence>
<evidence type="ECO:0000313" key="8">
    <source>
        <dbReference type="EMBL" id="OHB17035.1"/>
    </source>
</evidence>
<dbReference type="STRING" id="1802782.A2544_00845"/>
<keyword evidence="4" id="KW-0255">Endonuclease</keyword>
<dbReference type="AlphaFoldDB" id="A0A1G2V5Z3"/>
<evidence type="ECO:0000256" key="1">
    <source>
        <dbReference type="ARBA" id="ARBA00002663"/>
    </source>
</evidence>
<evidence type="ECO:0000256" key="6">
    <source>
        <dbReference type="ARBA" id="ARBA00022884"/>
    </source>
</evidence>
<dbReference type="InterPro" id="IPR020539">
    <property type="entry name" value="RNase_P_CS"/>
</dbReference>
<reference evidence="8 9" key="1">
    <citation type="journal article" date="2016" name="Nat. Commun.">
        <title>Thousands of microbial genomes shed light on interconnected biogeochemical processes in an aquifer system.</title>
        <authorList>
            <person name="Anantharaman K."/>
            <person name="Brown C.T."/>
            <person name="Hug L.A."/>
            <person name="Sharon I."/>
            <person name="Castelle C.J."/>
            <person name="Probst A.J."/>
            <person name="Thomas B.C."/>
            <person name="Singh A."/>
            <person name="Wilkins M.J."/>
            <person name="Karaoz U."/>
            <person name="Brodie E.L."/>
            <person name="Williams K.H."/>
            <person name="Hubbard S.S."/>
            <person name="Banfield J.F."/>
        </authorList>
    </citation>
    <scope>NUCLEOTIDE SEQUENCE [LARGE SCALE GENOMIC DNA]</scope>
</reference>
<keyword evidence="3" id="KW-0540">Nuclease</keyword>
<evidence type="ECO:0000256" key="5">
    <source>
        <dbReference type="ARBA" id="ARBA00022801"/>
    </source>
</evidence>
<organism evidence="8 9">
    <name type="scientific">Candidatus Zambryskibacteria bacterium RIFOXYD2_FULL_43_10</name>
    <dbReference type="NCBI Taxonomy" id="1802782"/>
    <lineage>
        <taxon>Bacteria</taxon>
        <taxon>Candidatus Zambryskiibacteriota</taxon>
    </lineage>
</organism>
<gene>
    <name evidence="8" type="ORF">A2544_00845</name>
</gene>
<evidence type="ECO:0000256" key="4">
    <source>
        <dbReference type="ARBA" id="ARBA00022759"/>
    </source>
</evidence>
<dbReference type="EMBL" id="MHWZ01000031">
    <property type="protein sequence ID" value="OHB17035.1"/>
    <property type="molecule type" value="Genomic_DNA"/>
</dbReference>
<protein>
    <recommendedName>
        <fullName evidence="7">Ribonuclease P protein component</fullName>
        <ecNumber evidence="7">3.1.26.5</ecNumber>
    </recommendedName>
</protein>
<dbReference type="PANTHER" id="PTHR33992:SF1">
    <property type="entry name" value="RIBONUCLEASE P PROTEIN COMPONENT"/>
    <property type="match status" value="1"/>
</dbReference>
<proteinExistence type="predicted"/>
<dbReference type="InterPro" id="IPR020568">
    <property type="entry name" value="Ribosomal_Su5_D2-typ_SF"/>
</dbReference>
<evidence type="ECO:0000313" key="9">
    <source>
        <dbReference type="Proteomes" id="UP000176868"/>
    </source>
</evidence>
<keyword evidence="5" id="KW-0378">Hydrolase</keyword>
<evidence type="ECO:0000256" key="7">
    <source>
        <dbReference type="NCBIfam" id="TIGR00188"/>
    </source>
</evidence>
<dbReference type="InterPro" id="IPR000100">
    <property type="entry name" value="RNase_P"/>
</dbReference>
<dbReference type="Proteomes" id="UP000176868">
    <property type="component" value="Unassembled WGS sequence"/>
</dbReference>
<dbReference type="NCBIfam" id="TIGR00188">
    <property type="entry name" value="rnpA"/>
    <property type="match status" value="1"/>
</dbReference>